<keyword evidence="1" id="KW-0378">Hydrolase</keyword>
<organism evidence="1 2">
    <name type="scientific">Actinomadura mexicana</name>
    <dbReference type="NCBI Taxonomy" id="134959"/>
    <lineage>
        <taxon>Bacteria</taxon>
        <taxon>Bacillati</taxon>
        <taxon>Actinomycetota</taxon>
        <taxon>Actinomycetes</taxon>
        <taxon>Streptosporangiales</taxon>
        <taxon>Thermomonosporaceae</taxon>
        <taxon>Actinomadura</taxon>
    </lineage>
</organism>
<dbReference type="RefSeq" id="WP_089313567.1">
    <property type="nucleotide sequence ID" value="NZ_FZNP01000008.1"/>
</dbReference>
<evidence type="ECO:0000313" key="1">
    <source>
        <dbReference type="EMBL" id="SNR89011.1"/>
    </source>
</evidence>
<dbReference type="Proteomes" id="UP000198420">
    <property type="component" value="Unassembled WGS sequence"/>
</dbReference>
<dbReference type="InterPro" id="IPR043138">
    <property type="entry name" value="GGT_lsub"/>
</dbReference>
<dbReference type="OrthoDB" id="9781342at2"/>
<dbReference type="InterPro" id="IPR029055">
    <property type="entry name" value="Ntn_hydrolases_N"/>
</dbReference>
<name>A0A239A137_9ACTN</name>
<reference evidence="2" key="1">
    <citation type="submission" date="2017-06" db="EMBL/GenBank/DDBJ databases">
        <authorList>
            <person name="Varghese N."/>
            <person name="Submissions S."/>
        </authorList>
    </citation>
    <scope>NUCLEOTIDE SEQUENCE [LARGE SCALE GENOMIC DNA]</scope>
    <source>
        <strain evidence="2">DSM 44485</strain>
    </source>
</reference>
<evidence type="ECO:0000313" key="2">
    <source>
        <dbReference type="Proteomes" id="UP000198420"/>
    </source>
</evidence>
<dbReference type="PANTHER" id="PTHR43881:SF1">
    <property type="entry name" value="GAMMA-GLUTAMYLTRANSPEPTIDASE (AFU_ORTHOLOGUE AFUA_4G13580)"/>
    <property type="match status" value="1"/>
</dbReference>
<dbReference type="Gene3D" id="3.60.20.40">
    <property type="match status" value="1"/>
</dbReference>
<accession>A0A239A137</accession>
<sequence length="550" mass="59466">MSETKVGRIGPKSTAEGRNAVCSSAHPLVTDAMLDILREGGNAIDAAIVGCLLNATVQQDMTCHAGTVTMLFWNAEQGRCHELNSMGTIVPGLAPFRPVAVSSGPYTAIPEGPCAVIPGFMPGLKTMHERFGSRPWDRLCAPSIHWAEEGHEVDSFEHLVLGHSVELYMNTASGRRHFTPGGHLPQAGQRWPKPELARTLTKLAAEGPDLFIDGEWARLFVERANEVGWPIEMRHMRQDEPRWGDGLRYRHGDVEVVQQAPPERQAVMSAMVLGILHELGVAELGHYAESPQSLYYMAHALRRAAYETGFINDPEVFEDPSSVLMSREYHRALAAVLRMSRTKVDLTEHVRLTSTPGALGEATGRSGESVGSCELSVVDAQGNWVQLVNTVQGGGVPGQVIGGVPMIGSTMTSSLTAMLGGWLTGGGRIRSVIGNTLLLRDGRPWLALGTPGIPHITVPQVMTSILENGLDPYAADDAPRMLPLADDYSVTVESRLAPEVVAEVARMGILVRPMAPYQYQMGSFHMTWRDDTGALHASAGPRRAGQAAGF</sequence>
<dbReference type="PANTHER" id="PTHR43881">
    <property type="entry name" value="GAMMA-GLUTAMYLTRANSPEPTIDASE (AFU_ORTHOLOGUE AFUA_4G13580)"/>
    <property type="match status" value="1"/>
</dbReference>
<protein>
    <submittedName>
        <fullName evidence="1">Gamma-glutamyltranspeptidase / glutathione hydrolase</fullName>
    </submittedName>
</protein>
<keyword evidence="2" id="KW-1185">Reference proteome</keyword>
<dbReference type="GO" id="GO:0016787">
    <property type="term" value="F:hydrolase activity"/>
    <property type="evidence" value="ECO:0007669"/>
    <property type="project" value="UniProtKB-KW"/>
</dbReference>
<dbReference type="EMBL" id="FZNP01000008">
    <property type="protein sequence ID" value="SNR89011.1"/>
    <property type="molecule type" value="Genomic_DNA"/>
</dbReference>
<dbReference type="Gene3D" id="1.10.246.130">
    <property type="match status" value="1"/>
</dbReference>
<dbReference type="InterPro" id="IPR052896">
    <property type="entry name" value="GGT-like_enzyme"/>
</dbReference>
<dbReference type="SUPFAM" id="SSF56235">
    <property type="entry name" value="N-terminal nucleophile aminohydrolases (Ntn hydrolases)"/>
    <property type="match status" value="1"/>
</dbReference>
<dbReference type="AlphaFoldDB" id="A0A239A137"/>
<gene>
    <name evidence="1" type="ORF">SAMN06265355_108108</name>
</gene>
<dbReference type="InterPro" id="IPR043137">
    <property type="entry name" value="GGT_ssub_C"/>
</dbReference>
<proteinExistence type="predicted"/>
<dbReference type="Pfam" id="PF01019">
    <property type="entry name" value="G_glu_transpept"/>
    <property type="match status" value="1"/>
</dbReference>
<dbReference type="PRINTS" id="PR01210">
    <property type="entry name" value="GGTRANSPTASE"/>
</dbReference>